<gene>
    <name evidence="1" type="ORF">ECRASSUSDP1_LOCUS10003</name>
</gene>
<organism evidence="1 2">
    <name type="scientific">Euplotes crassus</name>
    <dbReference type="NCBI Taxonomy" id="5936"/>
    <lineage>
        <taxon>Eukaryota</taxon>
        <taxon>Sar</taxon>
        <taxon>Alveolata</taxon>
        <taxon>Ciliophora</taxon>
        <taxon>Intramacronucleata</taxon>
        <taxon>Spirotrichea</taxon>
        <taxon>Hypotrichia</taxon>
        <taxon>Euplotida</taxon>
        <taxon>Euplotidae</taxon>
        <taxon>Moneuplotes</taxon>
    </lineage>
</organism>
<comment type="caution">
    <text evidence="1">The sequence shown here is derived from an EMBL/GenBank/DDBJ whole genome shotgun (WGS) entry which is preliminary data.</text>
</comment>
<keyword evidence="2" id="KW-1185">Reference proteome</keyword>
<evidence type="ECO:0000313" key="2">
    <source>
        <dbReference type="Proteomes" id="UP001295684"/>
    </source>
</evidence>
<reference evidence="1" key="1">
    <citation type="submission" date="2023-07" db="EMBL/GenBank/DDBJ databases">
        <authorList>
            <consortium name="AG Swart"/>
            <person name="Singh M."/>
            <person name="Singh A."/>
            <person name="Seah K."/>
            <person name="Emmerich C."/>
        </authorList>
    </citation>
    <scope>NUCLEOTIDE SEQUENCE</scope>
    <source>
        <strain evidence="1">DP1</strain>
    </source>
</reference>
<protein>
    <submittedName>
        <fullName evidence="1">Uncharacterized protein</fullName>
    </submittedName>
</protein>
<accession>A0AAD1UKY7</accession>
<proteinExistence type="predicted"/>
<dbReference type="EMBL" id="CAMPGE010009847">
    <property type="protein sequence ID" value="CAI2368707.1"/>
    <property type="molecule type" value="Genomic_DNA"/>
</dbReference>
<dbReference type="Proteomes" id="UP001295684">
    <property type="component" value="Unassembled WGS sequence"/>
</dbReference>
<dbReference type="AlphaFoldDB" id="A0AAD1UKY7"/>
<name>A0AAD1UKY7_EUPCR</name>
<evidence type="ECO:0000313" key="1">
    <source>
        <dbReference type="EMBL" id="CAI2368707.1"/>
    </source>
</evidence>
<sequence>MARASNHKCRASKMGGEKKWKILSTTKMASSGMSTMHTANNLTKYNSKSEIYYECELTAKRTSKHISPVSRYIPILTQSDHRRIKNLFGREICALLCSLSYFRIS</sequence>